<organism evidence="2 3">
    <name type="scientific">Paragonimus westermani</name>
    <dbReference type="NCBI Taxonomy" id="34504"/>
    <lineage>
        <taxon>Eukaryota</taxon>
        <taxon>Metazoa</taxon>
        <taxon>Spiralia</taxon>
        <taxon>Lophotrochozoa</taxon>
        <taxon>Platyhelminthes</taxon>
        <taxon>Trematoda</taxon>
        <taxon>Digenea</taxon>
        <taxon>Plagiorchiida</taxon>
        <taxon>Troglotremata</taxon>
        <taxon>Troglotrematidae</taxon>
        <taxon>Paragonimus</taxon>
    </lineage>
</organism>
<keyword evidence="1" id="KW-0812">Transmembrane</keyword>
<evidence type="ECO:0000256" key="1">
    <source>
        <dbReference type="SAM" id="Phobius"/>
    </source>
</evidence>
<gene>
    <name evidence="2" type="ORF">P879_09281</name>
</gene>
<protein>
    <submittedName>
        <fullName evidence="2">Uncharacterized protein</fullName>
    </submittedName>
</protein>
<sequence length="138" mass="15553">MSCSQVNAEFSSDKFRLIYPHPSDFCVWRYTCFSSLRSYYVYRILFVSLFTLLLILDYFWIIGLGGAGVSDRLSACLDGSQWALLFLSIAYGLFAYGAAIWAPIQLEPNAERESCYALALLLRSLKPSIPFSSQGSLM</sequence>
<feature type="transmembrane region" description="Helical" evidence="1">
    <location>
        <begin position="40"/>
        <end position="62"/>
    </location>
</feature>
<proteinExistence type="predicted"/>
<evidence type="ECO:0000313" key="3">
    <source>
        <dbReference type="Proteomes" id="UP000699462"/>
    </source>
</evidence>
<dbReference type="EMBL" id="JTDF01006631">
    <property type="protein sequence ID" value="KAF8565504.1"/>
    <property type="molecule type" value="Genomic_DNA"/>
</dbReference>
<comment type="caution">
    <text evidence="2">The sequence shown here is derived from an EMBL/GenBank/DDBJ whole genome shotgun (WGS) entry which is preliminary data.</text>
</comment>
<dbReference type="Proteomes" id="UP000699462">
    <property type="component" value="Unassembled WGS sequence"/>
</dbReference>
<accession>A0A8T0DF08</accession>
<keyword evidence="3" id="KW-1185">Reference proteome</keyword>
<feature type="transmembrane region" description="Helical" evidence="1">
    <location>
        <begin position="82"/>
        <end position="104"/>
    </location>
</feature>
<dbReference type="AlphaFoldDB" id="A0A8T0DF08"/>
<keyword evidence="1" id="KW-1133">Transmembrane helix</keyword>
<reference evidence="2 3" key="1">
    <citation type="submission" date="2019-07" db="EMBL/GenBank/DDBJ databases">
        <title>Annotation for the trematode Paragonimus westermani.</title>
        <authorList>
            <person name="Choi Y.-J."/>
        </authorList>
    </citation>
    <scope>NUCLEOTIDE SEQUENCE [LARGE SCALE GENOMIC DNA]</scope>
    <source>
        <strain evidence="2">180907_Pwestermani</strain>
    </source>
</reference>
<evidence type="ECO:0000313" key="2">
    <source>
        <dbReference type="EMBL" id="KAF8565504.1"/>
    </source>
</evidence>
<keyword evidence="1" id="KW-0472">Membrane</keyword>
<name>A0A8T0DF08_9TREM</name>